<accession>A0A6N2LSD6</accession>
<evidence type="ECO:0000313" key="1">
    <source>
        <dbReference type="EMBL" id="VFU44028.1"/>
    </source>
</evidence>
<reference evidence="1" key="1">
    <citation type="submission" date="2019-03" db="EMBL/GenBank/DDBJ databases">
        <authorList>
            <person name="Mank J."/>
            <person name="Almeida P."/>
        </authorList>
    </citation>
    <scope>NUCLEOTIDE SEQUENCE</scope>
    <source>
        <strain evidence="1">78183</strain>
    </source>
</reference>
<sequence>MSHSLETRSLLGEIRHFDKCSFFDFGHPLLNRIAESFVKAAGIGAIQAVSREAYFTAIEGAGLELSGTGVPPELTVDGKKRHRAPGLRGETNRKSLEALVSFFCTSIQNLTWFQITDICL</sequence>
<protein>
    <submittedName>
        <fullName evidence="1">Uncharacterized protein</fullName>
    </submittedName>
</protein>
<gene>
    <name evidence="1" type="ORF">SVIM_LOCUS268590</name>
</gene>
<proteinExistence type="predicted"/>
<dbReference type="EMBL" id="CAADRP010001596">
    <property type="protein sequence ID" value="VFU44028.1"/>
    <property type="molecule type" value="Genomic_DNA"/>
</dbReference>
<name>A0A6N2LSD6_SALVM</name>
<organism evidence="1">
    <name type="scientific">Salix viminalis</name>
    <name type="common">Common osier</name>
    <name type="synonym">Basket willow</name>
    <dbReference type="NCBI Taxonomy" id="40686"/>
    <lineage>
        <taxon>Eukaryota</taxon>
        <taxon>Viridiplantae</taxon>
        <taxon>Streptophyta</taxon>
        <taxon>Embryophyta</taxon>
        <taxon>Tracheophyta</taxon>
        <taxon>Spermatophyta</taxon>
        <taxon>Magnoliopsida</taxon>
        <taxon>eudicotyledons</taxon>
        <taxon>Gunneridae</taxon>
        <taxon>Pentapetalae</taxon>
        <taxon>rosids</taxon>
        <taxon>fabids</taxon>
        <taxon>Malpighiales</taxon>
        <taxon>Salicaceae</taxon>
        <taxon>Saliceae</taxon>
        <taxon>Salix</taxon>
    </lineage>
</organism>
<dbReference type="AlphaFoldDB" id="A0A6N2LSD6"/>